<keyword evidence="4" id="KW-1185">Reference proteome</keyword>
<name>A0ABZ2A0H9_STRNV</name>
<dbReference type="RefSeq" id="WP_329075888.1">
    <property type="nucleotide sequence ID" value="NZ_CP109495.1"/>
</dbReference>
<protein>
    <submittedName>
        <fullName evidence="3">DUF305 domain-containing protein</fullName>
    </submittedName>
</protein>
<proteinExistence type="predicted"/>
<feature type="domain" description="DUF305" evidence="2">
    <location>
        <begin position="52"/>
        <end position="216"/>
    </location>
</feature>
<dbReference type="InterPro" id="IPR005183">
    <property type="entry name" value="DUF305_CopM-like"/>
</dbReference>
<reference evidence="3" key="1">
    <citation type="submission" date="2022-10" db="EMBL/GenBank/DDBJ databases">
        <title>The complete genomes of actinobacterial strains from the NBC collection.</title>
        <authorList>
            <person name="Joergensen T.S."/>
            <person name="Alvarez Arevalo M."/>
            <person name="Sterndorff E.B."/>
            <person name="Faurdal D."/>
            <person name="Vuksanovic O."/>
            <person name="Mourched A.-S."/>
            <person name="Charusanti P."/>
            <person name="Shaw S."/>
            <person name="Blin K."/>
            <person name="Weber T."/>
        </authorList>
    </citation>
    <scope>NUCLEOTIDE SEQUENCE</scope>
    <source>
        <strain evidence="3">NBC_01432</strain>
    </source>
</reference>
<evidence type="ECO:0000259" key="2">
    <source>
        <dbReference type="Pfam" id="PF03713"/>
    </source>
</evidence>
<evidence type="ECO:0000256" key="1">
    <source>
        <dbReference type="SAM" id="MobiDB-lite"/>
    </source>
</evidence>
<gene>
    <name evidence="3" type="ORF">OG442_12215</name>
</gene>
<dbReference type="PANTHER" id="PTHR36933">
    <property type="entry name" value="SLL0788 PROTEIN"/>
    <property type="match status" value="1"/>
</dbReference>
<organism evidence="3 4">
    <name type="scientific">Streptomyces niveus</name>
    <name type="common">Streptomyces spheroides</name>
    <dbReference type="NCBI Taxonomy" id="193462"/>
    <lineage>
        <taxon>Bacteria</taxon>
        <taxon>Bacillati</taxon>
        <taxon>Actinomycetota</taxon>
        <taxon>Actinomycetes</taxon>
        <taxon>Kitasatosporales</taxon>
        <taxon>Streptomycetaceae</taxon>
        <taxon>Streptomyces</taxon>
    </lineage>
</organism>
<evidence type="ECO:0000313" key="4">
    <source>
        <dbReference type="Proteomes" id="UP001432209"/>
    </source>
</evidence>
<feature type="compositionally biased region" description="Gly residues" evidence="1">
    <location>
        <begin position="116"/>
        <end position="144"/>
    </location>
</feature>
<feature type="region of interest" description="Disordered" evidence="1">
    <location>
        <begin position="108"/>
        <end position="148"/>
    </location>
</feature>
<accession>A0ABZ2A0H9</accession>
<sequence length="219" mass="22575">MSSIKRAGHRRRLAVAGAITASALLLTACGGEEHSGNHGGDKPAAGAFNDADVAFAQGMIPHHEQAVEMSALADGRASGAEIKTLAAEIEKAQDPEITTMRSWLKAWGEPESADGGKPGMDHGSGGSHGAEDGSGGSGGSGGAHGMMSDQDLADLTAAKGVDFDRKFAELMIKHHDGAIAMARDQRKNGESGKVKKLAADVIKAQTAEVEQLNTLLDRL</sequence>
<dbReference type="EMBL" id="CP109495">
    <property type="protein sequence ID" value="WUX52225.1"/>
    <property type="molecule type" value="Genomic_DNA"/>
</dbReference>
<dbReference type="Gene3D" id="1.20.1260.10">
    <property type="match status" value="1"/>
</dbReference>
<evidence type="ECO:0000313" key="3">
    <source>
        <dbReference type="EMBL" id="WUX52225.1"/>
    </source>
</evidence>
<dbReference type="InterPro" id="IPR012347">
    <property type="entry name" value="Ferritin-like"/>
</dbReference>
<dbReference type="PANTHER" id="PTHR36933:SF1">
    <property type="entry name" value="SLL0788 PROTEIN"/>
    <property type="match status" value="1"/>
</dbReference>
<dbReference type="PROSITE" id="PS51257">
    <property type="entry name" value="PROKAR_LIPOPROTEIN"/>
    <property type="match status" value="1"/>
</dbReference>
<dbReference type="Proteomes" id="UP001432209">
    <property type="component" value="Chromosome"/>
</dbReference>
<dbReference type="Pfam" id="PF03713">
    <property type="entry name" value="DUF305"/>
    <property type="match status" value="1"/>
</dbReference>